<name>A0ABU1TFM5_9SPHI</name>
<dbReference type="RefSeq" id="WP_310098293.1">
    <property type="nucleotide sequence ID" value="NZ_JAVDUU010000003.1"/>
</dbReference>
<reference evidence="5 6" key="1">
    <citation type="submission" date="2023-07" db="EMBL/GenBank/DDBJ databases">
        <title>Sorghum-associated microbial communities from plants grown in Nebraska, USA.</title>
        <authorList>
            <person name="Schachtman D."/>
        </authorList>
    </citation>
    <scope>NUCLEOTIDE SEQUENCE [LARGE SCALE GENOMIC DNA]</scope>
    <source>
        <strain evidence="5 6">3262</strain>
    </source>
</reference>
<feature type="repeat" description="TPR" evidence="3">
    <location>
        <begin position="495"/>
        <end position="528"/>
    </location>
</feature>
<comment type="caution">
    <text evidence="5">The sequence shown here is derived from an EMBL/GenBank/DDBJ whole genome shotgun (WGS) entry which is preliminary data.</text>
</comment>
<gene>
    <name evidence="5" type="ORF">J2W55_003503</name>
</gene>
<evidence type="ECO:0000313" key="5">
    <source>
        <dbReference type="EMBL" id="MDR6943650.1"/>
    </source>
</evidence>
<dbReference type="InterPro" id="IPR019734">
    <property type="entry name" value="TPR_rpt"/>
</dbReference>
<evidence type="ECO:0000256" key="1">
    <source>
        <dbReference type="ARBA" id="ARBA00022737"/>
    </source>
</evidence>
<dbReference type="InterPro" id="IPR011990">
    <property type="entry name" value="TPR-like_helical_dom_sf"/>
</dbReference>
<evidence type="ECO:0000256" key="4">
    <source>
        <dbReference type="SAM" id="Coils"/>
    </source>
</evidence>
<dbReference type="Pfam" id="PF13181">
    <property type="entry name" value="TPR_8"/>
    <property type="match status" value="1"/>
</dbReference>
<sequence>MNKSDEEEIYKDKINQAWKFYSEDKETEALALCMELRSDFPQKLTYEYIEALIASNNKLYKDAETYLLNLLRRDENEVMTGHVCHSLSIIYDKKCYDRSKDDDYVYDQSKAKYYHEKSRKAKETPIDVYHSGYSYYGDGERIILYQEAITKFPKEPVFYINLALQYRRNENFKQELLVYNDAINNEATSASLYWNLAWYYYKNGAFSTALNYYNESLKQIEEGGYHQWPILYMLGVCQLQLNYLEAAEGFYRKSLNLTAEHNDCWFGIISLLSLYAATGNERAINGLLNELLITQEKMSDGSLTGGPVWLSPNITDSIYFEPSLDEAYKLIKKIKAKGLTNLQQGKLWFTRFILTKALYKEADIHQALKKTLALIGTYNYDFIIDELASSHGIQISVASENKGKLDLAVNDLIKDLDDYYALRAAMVSQLEEIFSNIFDAKSYQLLINLSAYFTQQQLEEANLLFELAYSNSKLGDDDKAYKLYVRLFEVNPNSSGACNNLGVIADKRKDYAQAVEWYEKGLIIDPKDELIKNNLKSSRQKLNEQEEEVKIKKRLEQEQMEAITLLKKESDFALDKLRIFLMNIKKESSFKDGKLPIPKNRFPQLMGAQKQFADSLRDQWISRKYIIETGERNDYQVMVYAINPHIEVELTRLENYKLPAHWIAGIASMTPEKLEQHHYFSLIEKIKKANKKFSTLLERDYNELVFNALVGNDKATIVLSGSMVELVLTYYFEKKKMATIPVMDKGALKPKKLYNCVLSDLIDHAESQKLFGTDFPHLSNLSRIYRNYIHPGRELKERLDKTKADLCFISVTEILKRVL</sequence>
<dbReference type="Proteomes" id="UP001247620">
    <property type="component" value="Unassembled WGS sequence"/>
</dbReference>
<keyword evidence="1" id="KW-0677">Repeat</keyword>
<keyword evidence="6" id="KW-1185">Reference proteome</keyword>
<evidence type="ECO:0000256" key="2">
    <source>
        <dbReference type="ARBA" id="ARBA00022803"/>
    </source>
</evidence>
<dbReference type="PANTHER" id="PTHR44227:SF3">
    <property type="entry name" value="PROTEIN O-MANNOSYL-TRANSFERASE TMTC4"/>
    <property type="match status" value="1"/>
</dbReference>
<evidence type="ECO:0000256" key="3">
    <source>
        <dbReference type="PROSITE-ProRule" id="PRU00339"/>
    </source>
</evidence>
<accession>A0ABU1TFM5</accession>
<keyword evidence="4" id="KW-0175">Coiled coil</keyword>
<dbReference type="SMART" id="SM00028">
    <property type="entry name" value="TPR"/>
    <property type="match status" value="5"/>
</dbReference>
<keyword evidence="2 3" id="KW-0802">TPR repeat</keyword>
<proteinExistence type="predicted"/>
<feature type="repeat" description="TPR" evidence="3">
    <location>
        <begin position="461"/>
        <end position="494"/>
    </location>
</feature>
<organism evidence="5 6">
    <name type="scientific">Mucilaginibacter pocheonensis</name>
    <dbReference type="NCBI Taxonomy" id="398050"/>
    <lineage>
        <taxon>Bacteria</taxon>
        <taxon>Pseudomonadati</taxon>
        <taxon>Bacteroidota</taxon>
        <taxon>Sphingobacteriia</taxon>
        <taxon>Sphingobacteriales</taxon>
        <taxon>Sphingobacteriaceae</taxon>
        <taxon>Mucilaginibacter</taxon>
    </lineage>
</organism>
<protein>
    <submittedName>
        <fullName evidence="5">Tetratricopeptide (TPR) repeat protein</fullName>
    </submittedName>
</protein>
<dbReference type="PROSITE" id="PS50005">
    <property type="entry name" value="TPR"/>
    <property type="match status" value="2"/>
</dbReference>
<dbReference type="PANTHER" id="PTHR44227">
    <property type="match status" value="1"/>
</dbReference>
<feature type="coiled-coil region" evidence="4">
    <location>
        <begin position="528"/>
        <end position="559"/>
    </location>
</feature>
<dbReference type="InterPro" id="IPR013105">
    <property type="entry name" value="TPR_2"/>
</dbReference>
<dbReference type="SUPFAM" id="SSF48452">
    <property type="entry name" value="TPR-like"/>
    <property type="match status" value="1"/>
</dbReference>
<evidence type="ECO:0000313" key="6">
    <source>
        <dbReference type="Proteomes" id="UP001247620"/>
    </source>
</evidence>
<dbReference type="EMBL" id="JAVDUU010000003">
    <property type="protein sequence ID" value="MDR6943650.1"/>
    <property type="molecule type" value="Genomic_DNA"/>
</dbReference>
<dbReference type="Gene3D" id="1.25.40.10">
    <property type="entry name" value="Tetratricopeptide repeat domain"/>
    <property type="match status" value="2"/>
</dbReference>
<dbReference type="InterPro" id="IPR052346">
    <property type="entry name" value="O-mannosyl-transferase_TMTC"/>
</dbReference>
<dbReference type="Pfam" id="PF07719">
    <property type="entry name" value="TPR_2"/>
    <property type="match status" value="1"/>
</dbReference>